<accession>A0A9D3UQW1</accession>
<evidence type="ECO:0000256" key="1">
    <source>
        <dbReference type="SAM" id="MobiDB-lite"/>
    </source>
</evidence>
<comment type="caution">
    <text evidence="2">The sequence shown here is derived from an EMBL/GenBank/DDBJ whole genome shotgun (WGS) entry which is preliminary data.</text>
</comment>
<gene>
    <name evidence="2" type="ORF">J1N35_033851</name>
</gene>
<dbReference type="EMBL" id="JAIQCV010000010">
    <property type="protein sequence ID" value="KAH1055786.1"/>
    <property type="molecule type" value="Genomic_DNA"/>
</dbReference>
<dbReference type="AlphaFoldDB" id="A0A9D3UQW1"/>
<protein>
    <submittedName>
        <fullName evidence="2">Uncharacterized protein</fullName>
    </submittedName>
</protein>
<keyword evidence="3" id="KW-1185">Reference proteome</keyword>
<evidence type="ECO:0000313" key="3">
    <source>
        <dbReference type="Proteomes" id="UP000828251"/>
    </source>
</evidence>
<name>A0A9D3UQW1_9ROSI</name>
<evidence type="ECO:0000313" key="2">
    <source>
        <dbReference type="EMBL" id="KAH1055786.1"/>
    </source>
</evidence>
<dbReference type="Proteomes" id="UP000828251">
    <property type="component" value="Unassembled WGS sequence"/>
</dbReference>
<proteinExistence type="predicted"/>
<organism evidence="2 3">
    <name type="scientific">Gossypium stocksii</name>
    <dbReference type="NCBI Taxonomy" id="47602"/>
    <lineage>
        <taxon>Eukaryota</taxon>
        <taxon>Viridiplantae</taxon>
        <taxon>Streptophyta</taxon>
        <taxon>Embryophyta</taxon>
        <taxon>Tracheophyta</taxon>
        <taxon>Spermatophyta</taxon>
        <taxon>Magnoliopsida</taxon>
        <taxon>eudicotyledons</taxon>
        <taxon>Gunneridae</taxon>
        <taxon>Pentapetalae</taxon>
        <taxon>rosids</taxon>
        <taxon>malvids</taxon>
        <taxon>Malvales</taxon>
        <taxon>Malvaceae</taxon>
        <taxon>Malvoideae</taxon>
        <taxon>Gossypium</taxon>
    </lineage>
</organism>
<feature type="region of interest" description="Disordered" evidence="1">
    <location>
        <begin position="81"/>
        <end position="123"/>
    </location>
</feature>
<sequence length="123" mass="13872">MDYVELQESCLSHRKFDFVIEAKTTNVGKIIIKEIRDCSIRHSSSAYFPSTITNLCMKARVRPTVKMVGVVGDDIFQQQSEQVDEAENDYIPAESEPTEPVEILDVAKPTNTIPEPKKETPTL</sequence>
<reference evidence="2 3" key="1">
    <citation type="journal article" date="2021" name="Plant Biotechnol. J.">
        <title>Multi-omics assisted identification of the key and species-specific regulatory components of drought-tolerant mechanisms in Gossypium stocksii.</title>
        <authorList>
            <person name="Yu D."/>
            <person name="Ke L."/>
            <person name="Zhang D."/>
            <person name="Wu Y."/>
            <person name="Sun Y."/>
            <person name="Mei J."/>
            <person name="Sun J."/>
            <person name="Sun Y."/>
        </authorList>
    </citation>
    <scope>NUCLEOTIDE SEQUENCE [LARGE SCALE GENOMIC DNA]</scope>
    <source>
        <strain evidence="3">cv. E1</strain>
        <tissue evidence="2">Leaf</tissue>
    </source>
</reference>